<evidence type="ECO:0000313" key="4">
    <source>
        <dbReference type="EMBL" id="KAJ7361083.1"/>
    </source>
</evidence>
<dbReference type="Gene3D" id="1.25.40.20">
    <property type="entry name" value="Ankyrin repeat-containing domain"/>
    <property type="match status" value="3"/>
</dbReference>
<dbReference type="Pfam" id="PF13637">
    <property type="entry name" value="Ank_4"/>
    <property type="match status" value="1"/>
</dbReference>
<feature type="repeat" description="ANK" evidence="3">
    <location>
        <begin position="99"/>
        <end position="131"/>
    </location>
</feature>
<proteinExistence type="predicted"/>
<dbReference type="PRINTS" id="PR01415">
    <property type="entry name" value="ANKYRIN"/>
</dbReference>
<accession>A0AAD7AKJ9</accession>
<comment type="caution">
    <text evidence="4">The sequence shown here is derived from an EMBL/GenBank/DDBJ whole genome shotgun (WGS) entry which is preliminary data.</text>
</comment>
<evidence type="ECO:0000256" key="2">
    <source>
        <dbReference type="ARBA" id="ARBA00023043"/>
    </source>
</evidence>
<keyword evidence="1" id="KW-0677">Repeat</keyword>
<dbReference type="SMART" id="SM00248">
    <property type="entry name" value="ANK"/>
    <property type="match status" value="5"/>
</dbReference>
<dbReference type="Proteomes" id="UP001218218">
    <property type="component" value="Unassembled WGS sequence"/>
</dbReference>
<feature type="repeat" description="ANK" evidence="3">
    <location>
        <begin position="132"/>
        <end position="164"/>
    </location>
</feature>
<dbReference type="InterPro" id="IPR036770">
    <property type="entry name" value="Ankyrin_rpt-contain_sf"/>
</dbReference>
<feature type="repeat" description="ANK" evidence="3">
    <location>
        <begin position="27"/>
        <end position="47"/>
    </location>
</feature>
<evidence type="ECO:0000256" key="1">
    <source>
        <dbReference type="ARBA" id="ARBA00022737"/>
    </source>
</evidence>
<dbReference type="SUPFAM" id="SSF48403">
    <property type="entry name" value="Ankyrin repeat"/>
    <property type="match status" value="1"/>
</dbReference>
<dbReference type="EMBL" id="JARIHO010000005">
    <property type="protein sequence ID" value="KAJ7361083.1"/>
    <property type="molecule type" value="Genomic_DNA"/>
</dbReference>
<evidence type="ECO:0000313" key="5">
    <source>
        <dbReference type="Proteomes" id="UP001218218"/>
    </source>
</evidence>
<dbReference type="PROSITE" id="PS50088">
    <property type="entry name" value="ANK_REPEAT"/>
    <property type="match status" value="3"/>
</dbReference>
<name>A0AAD7AKJ9_9AGAR</name>
<organism evidence="4 5">
    <name type="scientific">Mycena albidolilacea</name>
    <dbReference type="NCBI Taxonomy" id="1033008"/>
    <lineage>
        <taxon>Eukaryota</taxon>
        <taxon>Fungi</taxon>
        <taxon>Dikarya</taxon>
        <taxon>Basidiomycota</taxon>
        <taxon>Agaricomycotina</taxon>
        <taxon>Agaricomycetes</taxon>
        <taxon>Agaricomycetidae</taxon>
        <taxon>Agaricales</taxon>
        <taxon>Marasmiineae</taxon>
        <taxon>Mycenaceae</taxon>
        <taxon>Mycena</taxon>
    </lineage>
</organism>
<dbReference type="Pfam" id="PF12796">
    <property type="entry name" value="Ank_2"/>
    <property type="match status" value="2"/>
</dbReference>
<keyword evidence="2 3" id="KW-0040">ANK repeat</keyword>
<reference evidence="4" key="1">
    <citation type="submission" date="2023-03" db="EMBL/GenBank/DDBJ databases">
        <title>Massive genome expansion in bonnet fungi (Mycena s.s.) driven by repeated elements and novel gene families across ecological guilds.</title>
        <authorList>
            <consortium name="Lawrence Berkeley National Laboratory"/>
            <person name="Harder C.B."/>
            <person name="Miyauchi S."/>
            <person name="Viragh M."/>
            <person name="Kuo A."/>
            <person name="Thoen E."/>
            <person name="Andreopoulos B."/>
            <person name="Lu D."/>
            <person name="Skrede I."/>
            <person name="Drula E."/>
            <person name="Henrissat B."/>
            <person name="Morin E."/>
            <person name="Kohler A."/>
            <person name="Barry K."/>
            <person name="LaButti K."/>
            <person name="Morin E."/>
            <person name="Salamov A."/>
            <person name="Lipzen A."/>
            <person name="Mereny Z."/>
            <person name="Hegedus B."/>
            <person name="Baldrian P."/>
            <person name="Stursova M."/>
            <person name="Weitz H."/>
            <person name="Taylor A."/>
            <person name="Grigoriev I.V."/>
            <person name="Nagy L.G."/>
            <person name="Martin F."/>
            <person name="Kauserud H."/>
        </authorList>
    </citation>
    <scope>NUCLEOTIDE SEQUENCE</scope>
    <source>
        <strain evidence="4">CBHHK002</strain>
    </source>
</reference>
<dbReference type="InterPro" id="IPR002110">
    <property type="entry name" value="Ankyrin_rpt"/>
</dbReference>
<dbReference type="PANTHER" id="PTHR23206:SF7">
    <property type="entry name" value="PROTEIN KINASE DOMAIN-CONTAINING PROTEIN"/>
    <property type="match status" value="1"/>
</dbReference>
<sequence length="280" mass="30747">MGLRDMVVKLLEMYGENMLAMVHTRIDGWTALDHAARNGHIEIVRLLAPIRLPATPRPTSSCRDYLGLALIDATGAPTEISEYLISIGADVNYFDNNFRSGTALCYAVWSDNLALVRFLLVSGADPNLYKPDGYNPLLAAFRTQNTAIVRALVDGGADIHVERIGLVLRCCTNIEILRLFLERGADPNPDEYTGHTLLHHACIQENTEFAKASVEALLQFGVGLMTVEKLDLAGKTPVDLAMDGGLAEVVKILQPLVQNPGLRARVVMWLAGRTERQENV</sequence>
<dbReference type="PANTHER" id="PTHR23206">
    <property type="entry name" value="MASK PROTEIN"/>
    <property type="match status" value="1"/>
</dbReference>
<dbReference type="AlphaFoldDB" id="A0AAD7AKJ9"/>
<evidence type="ECO:0000256" key="3">
    <source>
        <dbReference type="PROSITE-ProRule" id="PRU00023"/>
    </source>
</evidence>
<dbReference type="InterPro" id="IPR051631">
    <property type="entry name" value="Ankyrin-KH/SAM_domain"/>
</dbReference>
<keyword evidence="5" id="KW-1185">Reference proteome</keyword>
<gene>
    <name evidence="4" type="ORF">DFH08DRAFT_843132</name>
</gene>
<protein>
    <submittedName>
        <fullName evidence="4">Ankyrin repeat-containing domain protein</fullName>
    </submittedName>
</protein>
<dbReference type="GO" id="GO:0005737">
    <property type="term" value="C:cytoplasm"/>
    <property type="evidence" value="ECO:0007669"/>
    <property type="project" value="TreeGrafter"/>
</dbReference>
<dbReference type="PROSITE" id="PS50297">
    <property type="entry name" value="ANK_REP_REGION"/>
    <property type="match status" value="2"/>
</dbReference>